<dbReference type="OrthoDB" id="8963429at2759"/>
<feature type="domain" description="Reverse transcriptase" evidence="1">
    <location>
        <begin position="1"/>
        <end position="136"/>
    </location>
</feature>
<evidence type="ECO:0000313" key="2">
    <source>
        <dbReference type="EMBL" id="VDN29712.1"/>
    </source>
</evidence>
<keyword evidence="3" id="KW-1185">Reference proteome</keyword>
<dbReference type="PANTHER" id="PTHR21301">
    <property type="entry name" value="REVERSE TRANSCRIPTASE"/>
    <property type="match status" value="1"/>
</dbReference>
<dbReference type="AlphaFoldDB" id="A0A3P7QCW9"/>
<dbReference type="Proteomes" id="UP000281553">
    <property type="component" value="Unassembled WGS sequence"/>
</dbReference>
<reference evidence="2 3" key="1">
    <citation type="submission" date="2018-11" db="EMBL/GenBank/DDBJ databases">
        <authorList>
            <consortium name="Pathogen Informatics"/>
        </authorList>
    </citation>
    <scope>NUCLEOTIDE SEQUENCE [LARGE SCALE GENOMIC DNA]</scope>
</reference>
<feature type="non-terminal residue" evidence="2">
    <location>
        <position position="136"/>
    </location>
</feature>
<accession>A0A3P7QCW9</accession>
<dbReference type="PANTHER" id="PTHR21301:SF10">
    <property type="entry name" value="REVERSE TRANSCRIPTASE DOMAIN-CONTAINING PROTEIN"/>
    <property type="match status" value="1"/>
</dbReference>
<gene>
    <name evidence="2" type="ORF">DILT_LOCUS15414</name>
</gene>
<sequence>MVSFDVVSLFTSIPQQLAIDVVRPLLTEHYDERDKPLRSEHLLKLLRYCLKTFFIFGGQMYEQIKGIPMGFPLSGLIAEVVLQRIEHLVFTKCDQSVTANTGLFCPHVNIVEIDGGTSRIPRVGLTLNLFRVYAPV</sequence>
<evidence type="ECO:0000259" key="1">
    <source>
        <dbReference type="PROSITE" id="PS50878"/>
    </source>
</evidence>
<dbReference type="PROSITE" id="PS50878">
    <property type="entry name" value="RT_POL"/>
    <property type="match status" value="1"/>
</dbReference>
<name>A0A3P7QCW9_DIBLA</name>
<protein>
    <recommendedName>
        <fullName evidence="1">Reverse transcriptase domain-containing protein</fullName>
    </recommendedName>
</protein>
<dbReference type="EMBL" id="UYRU01078989">
    <property type="protein sequence ID" value="VDN29712.1"/>
    <property type="molecule type" value="Genomic_DNA"/>
</dbReference>
<dbReference type="InterPro" id="IPR000477">
    <property type="entry name" value="RT_dom"/>
</dbReference>
<evidence type="ECO:0000313" key="3">
    <source>
        <dbReference type="Proteomes" id="UP000281553"/>
    </source>
</evidence>
<proteinExistence type="predicted"/>
<organism evidence="2 3">
    <name type="scientific">Dibothriocephalus latus</name>
    <name type="common">Fish tapeworm</name>
    <name type="synonym">Diphyllobothrium latum</name>
    <dbReference type="NCBI Taxonomy" id="60516"/>
    <lineage>
        <taxon>Eukaryota</taxon>
        <taxon>Metazoa</taxon>
        <taxon>Spiralia</taxon>
        <taxon>Lophotrochozoa</taxon>
        <taxon>Platyhelminthes</taxon>
        <taxon>Cestoda</taxon>
        <taxon>Eucestoda</taxon>
        <taxon>Diphyllobothriidea</taxon>
        <taxon>Diphyllobothriidae</taxon>
        <taxon>Dibothriocephalus</taxon>
    </lineage>
</organism>